<dbReference type="InterPro" id="IPR007278">
    <property type="entry name" value="DUF397"/>
</dbReference>
<dbReference type="OrthoDB" id="3542928at2"/>
<dbReference type="EMBL" id="RFFG01000015">
    <property type="protein sequence ID" value="RMI45143.1"/>
    <property type="molecule type" value="Genomic_DNA"/>
</dbReference>
<dbReference type="Proteomes" id="UP000282674">
    <property type="component" value="Unassembled WGS sequence"/>
</dbReference>
<reference evidence="2 3" key="1">
    <citation type="submission" date="2018-10" db="EMBL/GenBank/DDBJ databases">
        <title>Isolation from soil.</title>
        <authorList>
            <person name="Hu J."/>
        </authorList>
    </citation>
    <scope>NUCLEOTIDE SEQUENCE [LARGE SCALE GENOMIC DNA]</scope>
    <source>
        <strain evidence="2 3">NEAU-Ht49</strain>
    </source>
</reference>
<dbReference type="AlphaFoldDB" id="A0A3M2M8H5"/>
<protein>
    <submittedName>
        <fullName evidence="2">DUF397 domain-containing protein</fullName>
    </submittedName>
</protein>
<gene>
    <name evidence="2" type="ORF">EBO15_10870</name>
</gene>
<sequence>MPGDVVWRKGSRCGANGGCVEIGALPAGVVGARDSHIGDDGPVLRLSPGEWRSVLTGIRRGELDMPR</sequence>
<evidence type="ECO:0000313" key="2">
    <source>
        <dbReference type="EMBL" id="RMI45143.1"/>
    </source>
</evidence>
<dbReference type="Pfam" id="PF04149">
    <property type="entry name" value="DUF397"/>
    <property type="match status" value="1"/>
</dbReference>
<evidence type="ECO:0000313" key="3">
    <source>
        <dbReference type="Proteomes" id="UP000282674"/>
    </source>
</evidence>
<proteinExistence type="predicted"/>
<organism evidence="2 3">
    <name type="scientific">Actinomadura harenae</name>
    <dbReference type="NCBI Taxonomy" id="2483351"/>
    <lineage>
        <taxon>Bacteria</taxon>
        <taxon>Bacillati</taxon>
        <taxon>Actinomycetota</taxon>
        <taxon>Actinomycetes</taxon>
        <taxon>Streptosporangiales</taxon>
        <taxon>Thermomonosporaceae</taxon>
        <taxon>Actinomadura</taxon>
    </lineage>
</organism>
<feature type="domain" description="DUF397" evidence="1">
    <location>
        <begin position="6"/>
        <end position="59"/>
    </location>
</feature>
<keyword evidence="3" id="KW-1185">Reference proteome</keyword>
<name>A0A3M2M8H5_9ACTN</name>
<evidence type="ECO:0000259" key="1">
    <source>
        <dbReference type="Pfam" id="PF04149"/>
    </source>
</evidence>
<accession>A0A3M2M8H5</accession>
<comment type="caution">
    <text evidence="2">The sequence shown here is derived from an EMBL/GenBank/DDBJ whole genome shotgun (WGS) entry which is preliminary data.</text>
</comment>